<keyword evidence="3 5" id="KW-1133">Transmembrane helix</keyword>
<evidence type="ECO:0000313" key="7">
    <source>
        <dbReference type="Proteomes" id="UP000251721"/>
    </source>
</evidence>
<accession>A0A2X3EXQ2</accession>
<dbReference type="InterPro" id="IPR019820">
    <property type="entry name" value="Sec-indep_translocase_CS"/>
</dbReference>
<keyword evidence="2 5" id="KW-0812">Transmembrane</keyword>
<dbReference type="PROSITE" id="PS01218">
    <property type="entry name" value="TATC"/>
    <property type="match status" value="1"/>
</dbReference>
<dbReference type="GO" id="GO:0033281">
    <property type="term" value="C:TAT protein transport complex"/>
    <property type="evidence" value="ECO:0007669"/>
    <property type="project" value="TreeGrafter"/>
</dbReference>
<name>A0A2X3EXQ2_KLEPN</name>
<evidence type="ECO:0000313" key="6">
    <source>
        <dbReference type="EMBL" id="SQC49132.1"/>
    </source>
</evidence>
<sequence>MLVSTDIRSYLDFVMALFMAFGVSFEVPVAIVLLCWMGVTTPEDLRKKRPYVLVGAFVVGMLLTPPDVFSQTLLAIPMYCLFEVGVFFARFYTGKRLTRDDDAAAEA</sequence>
<dbReference type="AlphaFoldDB" id="A0A2X3EXQ2"/>
<dbReference type="GO" id="GO:0009977">
    <property type="term" value="F:proton motive force dependent protein transmembrane transporter activity"/>
    <property type="evidence" value="ECO:0007669"/>
    <property type="project" value="TreeGrafter"/>
</dbReference>
<feature type="transmembrane region" description="Helical" evidence="5">
    <location>
        <begin position="51"/>
        <end position="68"/>
    </location>
</feature>
<organism evidence="6 7">
    <name type="scientific">Klebsiella pneumoniae</name>
    <dbReference type="NCBI Taxonomy" id="573"/>
    <lineage>
        <taxon>Bacteria</taxon>
        <taxon>Pseudomonadati</taxon>
        <taxon>Pseudomonadota</taxon>
        <taxon>Gammaproteobacteria</taxon>
        <taxon>Enterobacterales</taxon>
        <taxon>Enterobacteriaceae</taxon>
        <taxon>Klebsiella/Raoultella group</taxon>
        <taxon>Klebsiella</taxon>
        <taxon>Klebsiella pneumoniae complex</taxon>
    </lineage>
</organism>
<feature type="transmembrane region" description="Helical" evidence="5">
    <location>
        <begin position="13"/>
        <end position="39"/>
    </location>
</feature>
<evidence type="ECO:0000256" key="4">
    <source>
        <dbReference type="ARBA" id="ARBA00023136"/>
    </source>
</evidence>
<dbReference type="Pfam" id="PF00902">
    <property type="entry name" value="TatC"/>
    <property type="match status" value="1"/>
</dbReference>
<evidence type="ECO:0000256" key="2">
    <source>
        <dbReference type="ARBA" id="ARBA00022692"/>
    </source>
</evidence>
<feature type="transmembrane region" description="Helical" evidence="5">
    <location>
        <begin position="74"/>
        <end position="92"/>
    </location>
</feature>
<dbReference type="PANTHER" id="PTHR30371">
    <property type="entry name" value="SEC-INDEPENDENT PROTEIN TRANSLOCASE PROTEIN TATC"/>
    <property type="match status" value="1"/>
</dbReference>
<keyword evidence="4 5" id="KW-0472">Membrane</keyword>
<dbReference type="GO" id="GO:0043953">
    <property type="term" value="P:protein transport by the Tat complex"/>
    <property type="evidence" value="ECO:0007669"/>
    <property type="project" value="TreeGrafter"/>
</dbReference>
<evidence type="ECO:0000256" key="3">
    <source>
        <dbReference type="ARBA" id="ARBA00022989"/>
    </source>
</evidence>
<dbReference type="GO" id="GO:0065002">
    <property type="term" value="P:intracellular protein transmembrane transport"/>
    <property type="evidence" value="ECO:0007669"/>
    <property type="project" value="TreeGrafter"/>
</dbReference>
<protein>
    <submittedName>
        <fullName evidence="6">Twin-arginine translocation protein TatC</fullName>
    </submittedName>
</protein>
<dbReference type="EMBL" id="UAWQ01000019">
    <property type="protein sequence ID" value="SQC49132.1"/>
    <property type="molecule type" value="Genomic_DNA"/>
</dbReference>
<gene>
    <name evidence="6" type="primary">tatC_1</name>
    <name evidence="6" type="ORF">NCTC13465_05300</name>
</gene>
<dbReference type="PANTHER" id="PTHR30371:SF0">
    <property type="entry name" value="SEC-INDEPENDENT PROTEIN TRANSLOCASE PROTEIN TATC, CHLOROPLASTIC-RELATED"/>
    <property type="match status" value="1"/>
</dbReference>
<evidence type="ECO:0000256" key="5">
    <source>
        <dbReference type="SAM" id="Phobius"/>
    </source>
</evidence>
<evidence type="ECO:0000256" key="1">
    <source>
        <dbReference type="ARBA" id="ARBA00004141"/>
    </source>
</evidence>
<comment type="subcellular location">
    <subcellularLocation>
        <location evidence="1">Membrane</location>
        <topology evidence="1">Multi-pass membrane protein</topology>
    </subcellularLocation>
</comment>
<proteinExistence type="predicted"/>
<reference evidence="6 7" key="1">
    <citation type="submission" date="2018-06" db="EMBL/GenBank/DDBJ databases">
        <authorList>
            <consortium name="Pathogen Informatics"/>
            <person name="Doyle S."/>
        </authorList>
    </citation>
    <scope>NUCLEOTIDE SEQUENCE [LARGE SCALE GENOMIC DNA]</scope>
    <source>
        <strain evidence="6 7">NCTC13465</strain>
    </source>
</reference>
<dbReference type="Proteomes" id="UP000251721">
    <property type="component" value="Unassembled WGS sequence"/>
</dbReference>
<dbReference type="InterPro" id="IPR002033">
    <property type="entry name" value="TatC"/>
</dbReference>